<dbReference type="PATRIC" id="fig|1620.3.peg.1409"/>
<evidence type="ECO:0000256" key="7">
    <source>
        <dbReference type="RuleBase" id="RU363032"/>
    </source>
</evidence>
<evidence type="ECO:0000313" key="9">
    <source>
        <dbReference type="EMBL" id="KRN77693.1"/>
    </source>
</evidence>
<dbReference type="InterPro" id="IPR001320">
    <property type="entry name" value="Iontro_rcpt_C"/>
</dbReference>
<feature type="transmembrane region" description="Helical" evidence="7">
    <location>
        <begin position="326"/>
        <end position="344"/>
    </location>
</feature>
<dbReference type="RefSeq" id="WP_057786296.1">
    <property type="nucleotide sequence ID" value="NZ_JQCD01000011.1"/>
</dbReference>
<keyword evidence="10" id="KW-1185">Reference proteome</keyword>
<dbReference type="OrthoDB" id="9774451at2"/>
<evidence type="ECO:0000256" key="4">
    <source>
        <dbReference type="ARBA" id="ARBA00022692"/>
    </source>
</evidence>
<dbReference type="InterPro" id="IPR000515">
    <property type="entry name" value="MetI-like"/>
</dbReference>
<keyword evidence="6 7" id="KW-0472">Membrane</keyword>
<dbReference type="Pfam" id="PF00528">
    <property type="entry name" value="BPD_transp_1"/>
    <property type="match status" value="1"/>
</dbReference>
<dbReference type="SMART" id="SM00079">
    <property type="entry name" value="PBPe"/>
    <property type="match status" value="1"/>
</dbReference>
<evidence type="ECO:0000256" key="5">
    <source>
        <dbReference type="ARBA" id="ARBA00022989"/>
    </source>
</evidence>
<feature type="transmembrane region" description="Helical" evidence="7">
    <location>
        <begin position="293"/>
        <end position="314"/>
    </location>
</feature>
<evidence type="ECO:0000256" key="6">
    <source>
        <dbReference type="ARBA" id="ARBA00023136"/>
    </source>
</evidence>
<dbReference type="GO" id="GO:0006865">
    <property type="term" value="P:amino acid transport"/>
    <property type="evidence" value="ECO:0007669"/>
    <property type="project" value="TreeGrafter"/>
</dbReference>
<dbReference type="PANTHER" id="PTHR30614:SF46">
    <property type="entry name" value="ABC TRANSPORTER MEMBRANE SPANNING PERMEASE-GLUTAMINE TRANSPORT"/>
    <property type="match status" value="1"/>
</dbReference>
<dbReference type="GO" id="GO:0043190">
    <property type="term" value="C:ATP-binding cassette (ABC) transporter complex"/>
    <property type="evidence" value="ECO:0007669"/>
    <property type="project" value="InterPro"/>
</dbReference>
<dbReference type="SMART" id="SM00062">
    <property type="entry name" value="PBPb"/>
    <property type="match status" value="1"/>
</dbReference>
<dbReference type="PROSITE" id="PS50928">
    <property type="entry name" value="ABC_TM1"/>
    <property type="match status" value="1"/>
</dbReference>
<feature type="domain" description="ABC transmembrane type-1" evidence="8">
    <location>
        <begin position="287"/>
        <end position="476"/>
    </location>
</feature>
<dbReference type="Pfam" id="PF00497">
    <property type="entry name" value="SBP_bac_3"/>
    <property type="match status" value="1"/>
</dbReference>
<dbReference type="Gene3D" id="3.40.190.10">
    <property type="entry name" value="Periplasmic binding protein-like II"/>
    <property type="match status" value="2"/>
</dbReference>
<evidence type="ECO:0000256" key="2">
    <source>
        <dbReference type="ARBA" id="ARBA00022448"/>
    </source>
</evidence>
<evidence type="ECO:0000256" key="3">
    <source>
        <dbReference type="ARBA" id="ARBA00022475"/>
    </source>
</evidence>
<keyword evidence="2 7" id="KW-0813">Transport</keyword>
<evidence type="ECO:0000259" key="8">
    <source>
        <dbReference type="PROSITE" id="PS50928"/>
    </source>
</evidence>
<proteinExistence type="inferred from homology"/>
<dbReference type="InterPro" id="IPR010065">
    <property type="entry name" value="AA_ABC_transptr_permease_3TM"/>
</dbReference>
<feature type="transmembrane region" description="Helical" evidence="7">
    <location>
        <begin position="455"/>
        <end position="475"/>
    </location>
</feature>
<evidence type="ECO:0000256" key="1">
    <source>
        <dbReference type="ARBA" id="ARBA00004651"/>
    </source>
</evidence>
<comment type="caution">
    <text evidence="9">The sequence shown here is derived from an EMBL/GenBank/DDBJ whole genome shotgun (WGS) entry which is preliminary data.</text>
</comment>
<gene>
    <name evidence="9" type="ORF">IV67_GL001393</name>
</gene>
<accession>A0A0R2JU63</accession>
<dbReference type="SUPFAM" id="SSF161098">
    <property type="entry name" value="MetI-like"/>
    <property type="match status" value="1"/>
</dbReference>
<dbReference type="EMBL" id="JQCD01000011">
    <property type="protein sequence ID" value="KRN77693.1"/>
    <property type="molecule type" value="Genomic_DNA"/>
</dbReference>
<dbReference type="SUPFAM" id="SSF53850">
    <property type="entry name" value="Periplasmic binding protein-like II"/>
    <property type="match status" value="1"/>
</dbReference>
<dbReference type="STRING" id="1620.IV67_GL001393"/>
<keyword evidence="4 7" id="KW-0812">Transmembrane</keyword>
<feature type="transmembrane region" description="Helical" evidence="7">
    <location>
        <begin position="356"/>
        <end position="376"/>
    </location>
</feature>
<dbReference type="InterPro" id="IPR043429">
    <property type="entry name" value="ArtM/GltK/GlnP/TcyL/YhdX-like"/>
</dbReference>
<keyword evidence="5 7" id="KW-1133">Transmembrane helix</keyword>
<dbReference type="PANTHER" id="PTHR30614">
    <property type="entry name" value="MEMBRANE COMPONENT OF AMINO ACID ABC TRANSPORTER"/>
    <property type="match status" value="1"/>
</dbReference>
<dbReference type="CDD" id="cd06261">
    <property type="entry name" value="TM_PBP2"/>
    <property type="match status" value="1"/>
</dbReference>
<dbReference type="NCBIfam" id="TIGR01726">
    <property type="entry name" value="HEQRo_perm_3TM"/>
    <property type="match status" value="1"/>
</dbReference>
<organism evidence="9 10">
    <name type="scientific">Weissella minor</name>
    <dbReference type="NCBI Taxonomy" id="1620"/>
    <lineage>
        <taxon>Bacteria</taxon>
        <taxon>Bacillati</taxon>
        <taxon>Bacillota</taxon>
        <taxon>Bacilli</taxon>
        <taxon>Lactobacillales</taxon>
        <taxon>Lactobacillaceae</taxon>
        <taxon>Weissella</taxon>
    </lineage>
</organism>
<feature type="transmembrane region" description="Helical" evidence="7">
    <location>
        <begin position="431"/>
        <end position="449"/>
    </location>
</feature>
<name>A0A0R2JU63_9LACO</name>
<keyword evidence="3" id="KW-1003">Cell membrane</keyword>
<dbReference type="GO" id="GO:0015276">
    <property type="term" value="F:ligand-gated monoatomic ion channel activity"/>
    <property type="evidence" value="ECO:0007669"/>
    <property type="project" value="InterPro"/>
</dbReference>
<comment type="subcellular location">
    <subcellularLocation>
        <location evidence="1 7">Cell membrane</location>
        <topology evidence="1 7">Multi-pass membrane protein</topology>
    </subcellularLocation>
</comment>
<dbReference type="AlphaFoldDB" id="A0A0R2JU63"/>
<dbReference type="InterPro" id="IPR035906">
    <property type="entry name" value="MetI-like_sf"/>
</dbReference>
<dbReference type="Gene3D" id="1.10.3720.10">
    <property type="entry name" value="MetI-like"/>
    <property type="match status" value="1"/>
</dbReference>
<protein>
    <submittedName>
        <fullName evidence="9">Glutamine ABC transporter, substrate binding and permease protein</fullName>
    </submittedName>
</protein>
<dbReference type="Proteomes" id="UP000051673">
    <property type="component" value="Unassembled WGS sequence"/>
</dbReference>
<evidence type="ECO:0000313" key="10">
    <source>
        <dbReference type="Proteomes" id="UP000051673"/>
    </source>
</evidence>
<comment type="similarity">
    <text evidence="7">Belongs to the binding-protein-dependent transport system permease family.</text>
</comment>
<reference evidence="9 10" key="1">
    <citation type="journal article" date="2015" name="Genome Announc.">
        <title>Expanding the biotechnology potential of lactobacilli through comparative genomics of 213 strains and associated genera.</title>
        <authorList>
            <person name="Sun Z."/>
            <person name="Harris H.M."/>
            <person name="McCann A."/>
            <person name="Guo C."/>
            <person name="Argimon S."/>
            <person name="Zhang W."/>
            <person name="Yang X."/>
            <person name="Jeffery I.B."/>
            <person name="Cooney J.C."/>
            <person name="Kagawa T.F."/>
            <person name="Liu W."/>
            <person name="Song Y."/>
            <person name="Salvetti E."/>
            <person name="Wrobel A."/>
            <person name="Rasinkangas P."/>
            <person name="Parkhill J."/>
            <person name="Rea M.C."/>
            <person name="O'Sullivan O."/>
            <person name="Ritari J."/>
            <person name="Douillard F.P."/>
            <person name="Paul Ross R."/>
            <person name="Yang R."/>
            <person name="Briner A.E."/>
            <person name="Felis G.E."/>
            <person name="de Vos W.M."/>
            <person name="Barrangou R."/>
            <person name="Klaenhammer T.R."/>
            <person name="Caufield P.W."/>
            <person name="Cui Y."/>
            <person name="Zhang H."/>
            <person name="O'Toole P.W."/>
        </authorList>
    </citation>
    <scope>NUCLEOTIDE SEQUENCE [LARGE SCALE GENOMIC DNA]</scope>
    <source>
        <strain evidence="9 10">DSM 20014</strain>
    </source>
</reference>
<sequence>MNKWLKSILTLIVLMFGMFVGGTTSFAADKPHYTIATDTTYPPFEFQDKDGEYRGIDMDMLKAISKEEGFTYTLKPMSFNAGVQAIQAGQVDGLLAGMSITPEREKSFDFSVPYYKTGVVIAVNGKDKDNKSLDDLKGKKVAVKTGTAGAQYAQSIAKEYDLKLSFFNDSNTMYNDVKVGNTVAAFEDQPVMAYAINQGTDMNIITKPVNTGGYGFGVKKGANAELLKSFDKGYDKLVKSGEYDKIVQNYLGDNSYNYKKNAANEAAAKPTIWNILKENKSALLDGLFKTIQLTLIGIILASIWGMLLAVMGVMPSKIMRGISTSIIYLFRGLPMLVLAFFIYIGLPNLTGSKIPAFTAGVITLVLNEGAYIASFVKGGFLSVDKGQLEAARSLGMPYGKAMRKVVMPQGIRLTIPSFINQFIITLKDTSILSAIGIIELTQTGTLIIARNLQGFRVWLIIGAMYLIVITLLTWLSNWMEKRIK</sequence>
<dbReference type="InterPro" id="IPR001638">
    <property type="entry name" value="Solute-binding_3/MltF_N"/>
</dbReference>